<keyword evidence="2" id="KW-1133">Transmembrane helix</keyword>
<accession>A0A9D1CYQ0</accession>
<feature type="domain" description="Phosphodiester glycosidase" evidence="3">
    <location>
        <begin position="216"/>
        <end position="401"/>
    </location>
</feature>
<evidence type="ECO:0000313" key="5">
    <source>
        <dbReference type="Proteomes" id="UP000886786"/>
    </source>
</evidence>
<evidence type="ECO:0000259" key="3">
    <source>
        <dbReference type="Pfam" id="PF09992"/>
    </source>
</evidence>
<dbReference type="InterPro" id="IPR018711">
    <property type="entry name" value="NAGPA"/>
</dbReference>
<dbReference type="PANTHER" id="PTHR40446">
    <property type="entry name" value="N-ACETYLGLUCOSAMINE-1-PHOSPHODIESTER ALPHA-N-ACETYLGLUCOSAMINIDASE"/>
    <property type="match status" value="1"/>
</dbReference>
<keyword evidence="2" id="KW-0472">Membrane</keyword>
<evidence type="ECO:0000256" key="1">
    <source>
        <dbReference type="SAM" id="MobiDB-lite"/>
    </source>
</evidence>
<feature type="region of interest" description="Disordered" evidence="1">
    <location>
        <begin position="31"/>
        <end position="54"/>
    </location>
</feature>
<dbReference type="EMBL" id="DVFV01000081">
    <property type="protein sequence ID" value="HIQ90844.1"/>
    <property type="molecule type" value="Genomic_DNA"/>
</dbReference>
<dbReference type="AlphaFoldDB" id="A0A9D1CYQ0"/>
<keyword evidence="2" id="KW-0812">Transmembrane</keyword>
<evidence type="ECO:0000256" key="2">
    <source>
        <dbReference type="SAM" id="Phobius"/>
    </source>
</evidence>
<comment type="caution">
    <text evidence="4">The sequence shown here is derived from an EMBL/GenBank/DDBJ whole genome shotgun (WGS) entry which is preliminary data.</text>
</comment>
<evidence type="ECO:0000313" key="4">
    <source>
        <dbReference type="EMBL" id="HIQ90844.1"/>
    </source>
</evidence>
<dbReference type="Pfam" id="PF09992">
    <property type="entry name" value="NAGPA"/>
    <property type="match status" value="1"/>
</dbReference>
<organism evidence="4 5">
    <name type="scientific">Candidatus Coprosoma intestinipullorum</name>
    <dbReference type="NCBI Taxonomy" id="2840752"/>
    <lineage>
        <taxon>Bacteria</taxon>
        <taxon>Bacillati</taxon>
        <taxon>Bacillota</taxon>
        <taxon>Bacillota incertae sedis</taxon>
        <taxon>Candidatus Coprosoma</taxon>
    </lineage>
</organism>
<feature type="compositionally biased region" description="Basic and acidic residues" evidence="1">
    <location>
        <begin position="36"/>
        <end position="51"/>
    </location>
</feature>
<dbReference type="GO" id="GO:0016798">
    <property type="term" value="F:hydrolase activity, acting on glycosyl bonds"/>
    <property type="evidence" value="ECO:0007669"/>
    <property type="project" value="UniProtKB-KW"/>
</dbReference>
<dbReference type="PANTHER" id="PTHR40446:SF2">
    <property type="entry name" value="N-ACETYLGLUCOSAMINE-1-PHOSPHODIESTER ALPHA-N-ACETYLGLUCOSAMINIDASE"/>
    <property type="match status" value="1"/>
</dbReference>
<keyword evidence="4" id="KW-0378">Hydrolase</keyword>
<name>A0A9D1CYQ0_9FIRM</name>
<proteinExistence type="predicted"/>
<keyword evidence="4" id="KW-0326">Glycosidase</keyword>
<reference evidence="4" key="1">
    <citation type="submission" date="2020-10" db="EMBL/GenBank/DDBJ databases">
        <authorList>
            <person name="Gilroy R."/>
        </authorList>
    </citation>
    <scope>NUCLEOTIDE SEQUENCE</scope>
    <source>
        <strain evidence="4">CHK147-3167</strain>
    </source>
</reference>
<gene>
    <name evidence="4" type="ORF">IAB27_04390</name>
</gene>
<protein>
    <submittedName>
        <fullName evidence="4">Phosphodiester glycosidase family protein</fullName>
    </submittedName>
</protein>
<dbReference type="Proteomes" id="UP000886786">
    <property type="component" value="Unassembled WGS sequence"/>
</dbReference>
<reference evidence="4" key="2">
    <citation type="journal article" date="2021" name="PeerJ">
        <title>Extensive microbial diversity within the chicken gut microbiome revealed by metagenomics and culture.</title>
        <authorList>
            <person name="Gilroy R."/>
            <person name="Ravi A."/>
            <person name="Getino M."/>
            <person name="Pursley I."/>
            <person name="Horton D.L."/>
            <person name="Alikhan N.F."/>
            <person name="Baker D."/>
            <person name="Gharbi K."/>
            <person name="Hall N."/>
            <person name="Watson M."/>
            <person name="Adriaenssens E.M."/>
            <person name="Foster-Nyarko E."/>
            <person name="Jarju S."/>
            <person name="Secka A."/>
            <person name="Antonio M."/>
            <person name="Oren A."/>
            <person name="Chaudhuri R.R."/>
            <person name="La Ragione R."/>
            <person name="Hildebrand F."/>
            <person name="Pallen M.J."/>
        </authorList>
    </citation>
    <scope>NUCLEOTIDE SEQUENCE</scope>
    <source>
        <strain evidence="4">CHK147-3167</strain>
    </source>
</reference>
<feature type="transmembrane region" description="Helical" evidence="2">
    <location>
        <begin position="63"/>
        <end position="87"/>
    </location>
</feature>
<sequence>MNDEVEYLFDEEKEMNSKSLKVDKCSNTESALGSLEDEKNSESNFSEDKGLKKDKKSSKKGKLWMKILACFVILGILGTSSLGYLLYGPYPGFRNWLITTAMTTMSHKYLATWFYDDETIEAVLQDNYVADGNLATDTSQVNFVNYSSSHTMYKNKYDKEVLTKDPGNDLYKKIDINEDGLRGYLIVIYDPSKVKVATAKNMGKYGDMLTSIAEDNNAVIAMNASGFSDPNQRGNGGRPHGMVIQNGNLVYNSARADVGGGIIGFTNDNKLILGQMSAEEALQNGVRDAVEFGPYLIVNGEPSFIKGNGGWGTAPRSAIAQRQDGIVLFLVMDGRDYAHGIDGADMVDLTEILMKYGAYNAANLDGGTSSGLVINGEFANKPRNGSGEAKTRAIPNAWIVTE</sequence>